<accession>F4G286</accession>
<reference evidence="5 6" key="1">
    <citation type="journal article" date="2011" name="J. Bacteriol.">
        <title>Complete genome sequence of Metallosphaera cuprina, a metal sulfide-oxidizing archaeon from a hot spring.</title>
        <authorList>
            <person name="Liu L.J."/>
            <person name="You X.Y."/>
            <person name="Zheng H."/>
            <person name="Wang S."/>
            <person name="Jiang C.Y."/>
            <person name="Liu S.J."/>
        </authorList>
    </citation>
    <scope>NUCLEOTIDE SEQUENCE [LARGE SCALE GENOMIC DNA]</scope>
    <source>
        <strain evidence="5 6">Ar-4</strain>
    </source>
</reference>
<dbReference type="OrthoDB" id="46121at2157"/>
<gene>
    <name evidence="5" type="ordered locus">Mcup_0829</name>
</gene>
<name>F4G286_METCR</name>
<sequence>MKLAELTKESLKASIGLLPIGSVEQHGPHLPMGTDSIVAESVAQEVDKLERDTLLFPTVYYGCSIEHGNLPHVSVNDLNFMSFVYDLLDSTKRLGIKGVILINGHGGNSELLQVVSRKVNFTLMRPKVKVVNLLSLEEFKRFDDLHAGTVETSLMKFLRPELVKEDKIPVTTDYSEHTFSLLTSEKGGTDGIVTKGTIEVNVEIGKRVFEEMISLVRKEISTLRSIINE</sequence>
<dbReference type="eggNOG" id="arCOG04536">
    <property type="taxonomic scope" value="Archaea"/>
</dbReference>
<keyword evidence="4" id="KW-0862">Zinc</keyword>
<dbReference type="GeneID" id="10493020"/>
<evidence type="ECO:0000256" key="3">
    <source>
        <dbReference type="ARBA" id="ARBA00022801"/>
    </source>
</evidence>
<dbReference type="HOGENOM" id="CLU_055029_4_0_2"/>
<dbReference type="Pfam" id="PF02633">
    <property type="entry name" value="Creatininase"/>
    <property type="match status" value="1"/>
</dbReference>
<evidence type="ECO:0000256" key="1">
    <source>
        <dbReference type="ARBA" id="ARBA00001947"/>
    </source>
</evidence>
<dbReference type="InterPro" id="IPR003785">
    <property type="entry name" value="Creatininase/forma_Hydrolase"/>
</dbReference>
<dbReference type="KEGG" id="mcn:Mcup_0829"/>
<dbReference type="PATRIC" id="fig|1006006.8.peg.827"/>
<evidence type="ECO:0000256" key="2">
    <source>
        <dbReference type="ARBA" id="ARBA00022723"/>
    </source>
</evidence>
<dbReference type="InterPro" id="IPR024087">
    <property type="entry name" value="Creatininase-like_sf"/>
</dbReference>
<dbReference type="PANTHER" id="PTHR35005:SF1">
    <property type="entry name" value="2-AMINO-5-FORMYLAMINO-6-RIBOSYLAMINOPYRIMIDIN-4(3H)-ONE 5'-MONOPHOSPHATE DEFORMYLASE"/>
    <property type="match status" value="1"/>
</dbReference>
<comment type="cofactor">
    <cofactor evidence="1">
        <name>Zn(2+)</name>
        <dbReference type="ChEBI" id="CHEBI:29105"/>
    </cofactor>
</comment>
<dbReference type="AlphaFoldDB" id="F4G286"/>
<dbReference type="GO" id="GO:0009231">
    <property type="term" value="P:riboflavin biosynthetic process"/>
    <property type="evidence" value="ECO:0007669"/>
    <property type="project" value="TreeGrafter"/>
</dbReference>
<dbReference type="GO" id="GO:0016811">
    <property type="term" value="F:hydrolase activity, acting on carbon-nitrogen (but not peptide) bonds, in linear amides"/>
    <property type="evidence" value="ECO:0007669"/>
    <property type="project" value="TreeGrafter"/>
</dbReference>
<keyword evidence="6" id="KW-1185">Reference proteome</keyword>
<keyword evidence="3" id="KW-0378">Hydrolase</keyword>
<evidence type="ECO:0000313" key="6">
    <source>
        <dbReference type="Proteomes" id="UP000007812"/>
    </source>
</evidence>
<keyword evidence="2" id="KW-0479">Metal-binding</keyword>
<evidence type="ECO:0000256" key="4">
    <source>
        <dbReference type="ARBA" id="ARBA00022833"/>
    </source>
</evidence>
<proteinExistence type="predicted"/>
<evidence type="ECO:0000313" key="5">
    <source>
        <dbReference type="EMBL" id="AEB94934.1"/>
    </source>
</evidence>
<dbReference type="EMBL" id="CP002656">
    <property type="protein sequence ID" value="AEB94934.1"/>
    <property type="molecule type" value="Genomic_DNA"/>
</dbReference>
<dbReference type="STRING" id="1006006.Mcup_0829"/>
<dbReference type="SUPFAM" id="SSF102215">
    <property type="entry name" value="Creatininase"/>
    <property type="match status" value="1"/>
</dbReference>
<dbReference type="PANTHER" id="PTHR35005">
    <property type="entry name" value="3-DEHYDRO-SCYLLO-INOSOSE HYDROLASE"/>
    <property type="match status" value="1"/>
</dbReference>
<protein>
    <submittedName>
        <fullName evidence="5">Creatininase</fullName>
    </submittedName>
</protein>
<dbReference type="RefSeq" id="WP_013737432.1">
    <property type="nucleotide sequence ID" value="NC_015435.1"/>
</dbReference>
<dbReference type="Proteomes" id="UP000007812">
    <property type="component" value="Chromosome"/>
</dbReference>
<organism evidence="5 6">
    <name type="scientific">Metallosphaera cuprina (strain Ar-4)</name>
    <dbReference type="NCBI Taxonomy" id="1006006"/>
    <lineage>
        <taxon>Archaea</taxon>
        <taxon>Thermoproteota</taxon>
        <taxon>Thermoprotei</taxon>
        <taxon>Sulfolobales</taxon>
        <taxon>Sulfolobaceae</taxon>
        <taxon>Metallosphaera</taxon>
    </lineage>
</organism>
<dbReference type="GO" id="GO:0046872">
    <property type="term" value="F:metal ion binding"/>
    <property type="evidence" value="ECO:0007669"/>
    <property type="project" value="UniProtKB-KW"/>
</dbReference>
<dbReference type="Gene3D" id="3.40.50.10310">
    <property type="entry name" value="Creatininase"/>
    <property type="match status" value="1"/>
</dbReference>